<dbReference type="Gene3D" id="3.10.129.10">
    <property type="entry name" value="Hotdog Thioesterase"/>
    <property type="match status" value="1"/>
</dbReference>
<dbReference type="PANTHER" id="PTHR31727:SF5">
    <property type="entry name" value="ACYL-[ACYL-CARRIER-PROTEIN] HYDROLASE"/>
    <property type="match status" value="1"/>
</dbReference>
<accession>A0AAQ3QCR1</accession>
<feature type="domain" description="Acyl-ACP thioesterase-like C-terminal" evidence="1">
    <location>
        <begin position="44"/>
        <end position="111"/>
    </location>
</feature>
<dbReference type="SUPFAM" id="SSF56219">
    <property type="entry name" value="DNase I-like"/>
    <property type="match status" value="1"/>
</dbReference>
<keyword evidence="3" id="KW-1185">Reference proteome</keyword>
<dbReference type="Proteomes" id="UP001327560">
    <property type="component" value="Chromosome 4"/>
</dbReference>
<dbReference type="GO" id="GO:0016297">
    <property type="term" value="F:fatty acyl-[ACP] hydrolase activity"/>
    <property type="evidence" value="ECO:0007669"/>
    <property type="project" value="InterPro"/>
</dbReference>
<sequence>MNRETRRLAKIPEQVREEVKPFYLDRKVFFDGSCVNEKIDKLTEDTAEYIRSGLAPRWSDMDVNQHVNNVKYIRWIMEELRHIFTNNPEPIIAAGDFNVTLHNGERLNCVGDTTVSRSFSELIADTGLLDFPIFGNSYSWTNNQQPPTLAKLDRILINGNFATLFPLSVASSGNRRLSYHNPLFWHSSTRIDVMQKPFRIENGWLKVDQFPNIIQAGLVPPSTASPLGSSLDRWLSLWKSHRRIISDWDKLKRAS</sequence>
<organism evidence="2 3">
    <name type="scientific">Canna indica</name>
    <name type="common">Indian-shot</name>
    <dbReference type="NCBI Taxonomy" id="4628"/>
    <lineage>
        <taxon>Eukaryota</taxon>
        <taxon>Viridiplantae</taxon>
        <taxon>Streptophyta</taxon>
        <taxon>Embryophyta</taxon>
        <taxon>Tracheophyta</taxon>
        <taxon>Spermatophyta</taxon>
        <taxon>Magnoliopsida</taxon>
        <taxon>Liliopsida</taxon>
        <taxon>Zingiberales</taxon>
        <taxon>Cannaceae</taxon>
        <taxon>Canna</taxon>
    </lineage>
</organism>
<dbReference type="PANTHER" id="PTHR31727">
    <property type="entry name" value="OLEOYL-ACYL CARRIER PROTEIN THIOESTERASE 1, CHLOROPLASTIC"/>
    <property type="match status" value="1"/>
</dbReference>
<dbReference type="EMBL" id="CP136893">
    <property type="protein sequence ID" value="WOL04756.1"/>
    <property type="molecule type" value="Genomic_DNA"/>
</dbReference>
<reference evidence="2 3" key="1">
    <citation type="submission" date="2023-10" db="EMBL/GenBank/DDBJ databases">
        <title>Chromosome-scale genome assembly provides insights into flower coloration mechanisms of Canna indica.</title>
        <authorList>
            <person name="Li C."/>
        </authorList>
    </citation>
    <scope>NUCLEOTIDE SEQUENCE [LARGE SCALE GENOMIC DNA]</scope>
    <source>
        <tissue evidence="2">Flower</tissue>
    </source>
</reference>
<dbReference type="Pfam" id="PF20791">
    <property type="entry name" value="Acyl-ACP_TE_C"/>
    <property type="match status" value="1"/>
</dbReference>
<dbReference type="InterPro" id="IPR036691">
    <property type="entry name" value="Endo/exonu/phosph_ase_sf"/>
</dbReference>
<evidence type="ECO:0000259" key="1">
    <source>
        <dbReference type="Pfam" id="PF20791"/>
    </source>
</evidence>
<evidence type="ECO:0000313" key="3">
    <source>
        <dbReference type="Proteomes" id="UP001327560"/>
    </source>
</evidence>
<gene>
    <name evidence="2" type="ORF">Cni_G13478</name>
</gene>
<dbReference type="GO" id="GO:0000036">
    <property type="term" value="F:acyl carrier activity"/>
    <property type="evidence" value="ECO:0007669"/>
    <property type="project" value="TreeGrafter"/>
</dbReference>
<evidence type="ECO:0000313" key="2">
    <source>
        <dbReference type="EMBL" id="WOL04756.1"/>
    </source>
</evidence>
<proteinExistence type="predicted"/>
<name>A0AAQ3QCR1_9LILI</name>
<protein>
    <recommendedName>
        <fullName evidence="1">Acyl-ACP thioesterase-like C-terminal domain-containing protein</fullName>
    </recommendedName>
</protein>
<dbReference type="InterPro" id="IPR049427">
    <property type="entry name" value="Acyl-ACP_TE_C"/>
</dbReference>
<dbReference type="AlphaFoldDB" id="A0AAQ3QCR1"/>
<dbReference type="InterPro" id="IPR045023">
    <property type="entry name" value="FATA/B"/>
</dbReference>